<gene>
    <name evidence="3" type="ORF">ETD86_34975</name>
</gene>
<keyword evidence="4" id="KW-1185">Reference proteome</keyword>
<keyword evidence="1" id="KW-0472">Membrane</keyword>
<feature type="transmembrane region" description="Helical" evidence="1">
    <location>
        <begin position="40"/>
        <end position="60"/>
    </location>
</feature>
<sequence>MTKPLQPTQTTAFYVQAILSFAVSLSSVVIALIYLPVEGWIRAFLGLGLLYVVTSTVTLCKVVRDRQELTEVSKRVDQARLDKLLIEHDPFKVDA</sequence>
<accession>A0A5S4FQT6</accession>
<evidence type="ECO:0000313" key="4">
    <source>
        <dbReference type="Proteomes" id="UP000309128"/>
    </source>
</evidence>
<dbReference type="Pfam" id="PF05360">
    <property type="entry name" value="YiaAB"/>
    <property type="match status" value="1"/>
</dbReference>
<evidence type="ECO:0000259" key="2">
    <source>
        <dbReference type="Pfam" id="PF05360"/>
    </source>
</evidence>
<keyword evidence="1" id="KW-0812">Transmembrane</keyword>
<reference evidence="3 4" key="1">
    <citation type="submission" date="2019-05" db="EMBL/GenBank/DDBJ databases">
        <title>Draft genome sequence of Nonomuraea turkmeniaca DSM 43926.</title>
        <authorList>
            <person name="Saricaoglu S."/>
            <person name="Isik K."/>
        </authorList>
    </citation>
    <scope>NUCLEOTIDE SEQUENCE [LARGE SCALE GENOMIC DNA]</scope>
    <source>
        <strain evidence="3 4">DSM 43926</strain>
    </source>
</reference>
<feature type="transmembrane region" description="Helical" evidence="1">
    <location>
        <begin position="12"/>
        <end position="34"/>
    </location>
</feature>
<name>A0A5S4FQT6_9ACTN</name>
<evidence type="ECO:0000256" key="1">
    <source>
        <dbReference type="SAM" id="Phobius"/>
    </source>
</evidence>
<evidence type="ECO:0000313" key="3">
    <source>
        <dbReference type="EMBL" id="TMR11688.1"/>
    </source>
</evidence>
<protein>
    <recommendedName>
        <fullName evidence="2">YiaAB two helix domain-containing protein</fullName>
    </recommendedName>
</protein>
<proteinExistence type="predicted"/>
<feature type="domain" description="YiaAB two helix" evidence="2">
    <location>
        <begin position="13"/>
        <end position="65"/>
    </location>
</feature>
<organism evidence="3 4">
    <name type="scientific">Nonomuraea turkmeniaca</name>
    <dbReference type="NCBI Taxonomy" id="103838"/>
    <lineage>
        <taxon>Bacteria</taxon>
        <taxon>Bacillati</taxon>
        <taxon>Actinomycetota</taxon>
        <taxon>Actinomycetes</taxon>
        <taxon>Streptosporangiales</taxon>
        <taxon>Streptosporangiaceae</taxon>
        <taxon>Nonomuraea</taxon>
    </lineage>
</organism>
<keyword evidence="1" id="KW-1133">Transmembrane helix</keyword>
<dbReference type="InterPro" id="IPR008024">
    <property type="entry name" value="YiaAB"/>
</dbReference>
<dbReference type="OrthoDB" id="3296350at2"/>
<dbReference type="EMBL" id="VCKY01000150">
    <property type="protein sequence ID" value="TMR11688.1"/>
    <property type="molecule type" value="Genomic_DNA"/>
</dbReference>
<dbReference type="RefSeq" id="WP_138670923.1">
    <property type="nucleotide sequence ID" value="NZ_VCKY01000150.1"/>
</dbReference>
<comment type="caution">
    <text evidence="3">The sequence shown here is derived from an EMBL/GenBank/DDBJ whole genome shotgun (WGS) entry which is preliminary data.</text>
</comment>
<dbReference type="AlphaFoldDB" id="A0A5S4FQT6"/>
<dbReference type="Proteomes" id="UP000309128">
    <property type="component" value="Unassembled WGS sequence"/>
</dbReference>